<evidence type="ECO:0000313" key="1">
    <source>
        <dbReference type="EMBL" id="MFH4977861.1"/>
    </source>
</evidence>
<gene>
    <name evidence="1" type="ORF">AB6A40_004570</name>
</gene>
<comment type="caution">
    <text evidence="1">The sequence shown here is derived from an EMBL/GenBank/DDBJ whole genome shotgun (WGS) entry which is preliminary data.</text>
</comment>
<accession>A0ABD6EKB2</accession>
<keyword evidence="2" id="KW-1185">Reference proteome</keyword>
<evidence type="ECO:0000313" key="2">
    <source>
        <dbReference type="Proteomes" id="UP001608902"/>
    </source>
</evidence>
<name>A0ABD6EKB2_9BILA</name>
<reference evidence="1 2" key="1">
    <citation type="submission" date="2024-08" db="EMBL/GenBank/DDBJ databases">
        <title>Gnathostoma spinigerum genome.</title>
        <authorList>
            <person name="Gonzalez-Bertolin B."/>
            <person name="Monzon S."/>
            <person name="Zaballos A."/>
            <person name="Jimenez P."/>
            <person name="Dekumyoy P."/>
            <person name="Varona S."/>
            <person name="Cuesta I."/>
            <person name="Sumanam S."/>
            <person name="Adisakwattana P."/>
            <person name="Gasser R.B."/>
            <person name="Hernandez-Gonzalez A."/>
            <person name="Young N.D."/>
            <person name="Perteguer M.J."/>
        </authorList>
    </citation>
    <scope>NUCLEOTIDE SEQUENCE [LARGE SCALE GENOMIC DNA]</scope>
    <source>
        <strain evidence="1">AL3</strain>
        <tissue evidence="1">Liver</tissue>
    </source>
</reference>
<dbReference type="AlphaFoldDB" id="A0ABD6EKB2"/>
<organism evidence="1 2">
    <name type="scientific">Gnathostoma spinigerum</name>
    <dbReference type="NCBI Taxonomy" id="75299"/>
    <lineage>
        <taxon>Eukaryota</taxon>
        <taxon>Metazoa</taxon>
        <taxon>Ecdysozoa</taxon>
        <taxon>Nematoda</taxon>
        <taxon>Chromadorea</taxon>
        <taxon>Rhabditida</taxon>
        <taxon>Spirurina</taxon>
        <taxon>Gnathostomatomorpha</taxon>
        <taxon>Gnathostomatoidea</taxon>
        <taxon>Gnathostomatidae</taxon>
        <taxon>Gnathostoma</taxon>
    </lineage>
</organism>
<dbReference type="Proteomes" id="UP001608902">
    <property type="component" value="Unassembled WGS sequence"/>
</dbReference>
<proteinExistence type="predicted"/>
<dbReference type="EMBL" id="JBGFUD010002671">
    <property type="protein sequence ID" value="MFH4977861.1"/>
    <property type="molecule type" value="Genomic_DNA"/>
</dbReference>
<sequence length="68" mass="7701">MAVAKFWGEERLNDAVYAVYLRKVRYVPPGGFDGLPIPEENKITSSYSHHPCATQIPSQSFIPNNVHR</sequence>
<protein>
    <submittedName>
        <fullName evidence="1">Uncharacterized protein</fullName>
    </submittedName>
</protein>